<reference evidence="1 2" key="1">
    <citation type="submission" date="2020-03" db="EMBL/GenBank/DDBJ databases">
        <title>Genome Sequence of industrial isolate, B5A.</title>
        <authorList>
            <person name="Sharma S."/>
            <person name="Patil P.B."/>
            <person name="Korpole S."/>
        </authorList>
    </citation>
    <scope>NUCLEOTIDE SEQUENCE [LARGE SCALE GENOMIC DNA]</scope>
    <source>
        <strain evidence="1 2">PI-S10-B5A</strain>
    </source>
</reference>
<accession>A0ABX1VXD4</accession>
<gene>
    <name evidence="1" type="ORF">G9470_25460</name>
</gene>
<keyword evidence="2" id="KW-1185">Reference proteome</keyword>
<organism evidence="1 2">
    <name type="scientific">Lacrimispora defluvii</name>
    <dbReference type="NCBI Taxonomy" id="2719233"/>
    <lineage>
        <taxon>Bacteria</taxon>
        <taxon>Bacillati</taxon>
        <taxon>Bacillota</taxon>
        <taxon>Clostridia</taxon>
        <taxon>Lachnospirales</taxon>
        <taxon>Lachnospiraceae</taxon>
        <taxon>Lacrimispora</taxon>
    </lineage>
</organism>
<proteinExistence type="predicted"/>
<dbReference type="RefSeq" id="WP_170824140.1">
    <property type="nucleotide sequence ID" value="NZ_JAAOXG010000086.1"/>
</dbReference>
<sequence>MAYDTLLNLYHRNDKLNIIIDFKMEVVHNVKNSVRLTPAKNYFGELGLGRAIHPWADLKKCSCGGYPYMVGADGRDFVVGVHIKFFVPSV</sequence>
<dbReference type="Proteomes" id="UP000539052">
    <property type="component" value="Unassembled WGS sequence"/>
</dbReference>
<dbReference type="EMBL" id="JAAOXG010000086">
    <property type="protein sequence ID" value="NNJ33108.1"/>
    <property type="molecule type" value="Genomic_DNA"/>
</dbReference>
<evidence type="ECO:0000313" key="1">
    <source>
        <dbReference type="EMBL" id="NNJ33108.1"/>
    </source>
</evidence>
<evidence type="ECO:0000313" key="2">
    <source>
        <dbReference type="Proteomes" id="UP000539052"/>
    </source>
</evidence>
<name>A0ABX1VXD4_9FIRM</name>
<protein>
    <submittedName>
        <fullName evidence="1">Uncharacterized protein</fullName>
    </submittedName>
</protein>
<comment type="caution">
    <text evidence="1">The sequence shown here is derived from an EMBL/GenBank/DDBJ whole genome shotgun (WGS) entry which is preliminary data.</text>
</comment>